<evidence type="ECO:0000256" key="4">
    <source>
        <dbReference type="HAMAP-Rule" id="MF_01185"/>
    </source>
</evidence>
<comment type="similarity">
    <text evidence="4">Belongs to the FliW family.</text>
</comment>
<dbReference type="PANTHER" id="PTHR39190">
    <property type="entry name" value="FLAGELLAR ASSEMBLY FACTOR FLIW"/>
    <property type="match status" value="1"/>
</dbReference>
<evidence type="ECO:0000256" key="3">
    <source>
        <dbReference type="ARBA" id="ARBA00022845"/>
    </source>
</evidence>
<keyword evidence="5" id="KW-0969">Cilium</keyword>
<dbReference type="Proteomes" id="UP000231019">
    <property type="component" value="Unassembled WGS sequence"/>
</dbReference>
<dbReference type="EMBL" id="PFFQ01000037">
    <property type="protein sequence ID" value="PIW16445.1"/>
    <property type="molecule type" value="Genomic_DNA"/>
</dbReference>
<dbReference type="Pfam" id="PF02623">
    <property type="entry name" value="FliW"/>
    <property type="match status" value="1"/>
</dbReference>
<accession>A0A2M7G3K9</accession>
<keyword evidence="5" id="KW-0966">Cell projection</keyword>
<evidence type="ECO:0000256" key="1">
    <source>
        <dbReference type="ARBA" id="ARBA00022490"/>
    </source>
</evidence>
<comment type="subunit">
    <text evidence="4">Interacts with translational regulator CsrA and flagellin(s).</text>
</comment>
<comment type="subcellular location">
    <subcellularLocation>
        <location evidence="4">Cytoplasm</location>
    </subcellularLocation>
</comment>
<reference evidence="5 6" key="1">
    <citation type="submission" date="2017-09" db="EMBL/GenBank/DDBJ databases">
        <title>Depth-based differentiation of microbial function through sediment-hosted aquifers and enrichment of novel symbionts in the deep terrestrial subsurface.</title>
        <authorList>
            <person name="Probst A.J."/>
            <person name="Ladd B."/>
            <person name="Jarett J.K."/>
            <person name="Geller-Mcgrath D.E."/>
            <person name="Sieber C.M."/>
            <person name="Emerson J.B."/>
            <person name="Anantharaman K."/>
            <person name="Thomas B.C."/>
            <person name="Malmstrom R."/>
            <person name="Stieglmeier M."/>
            <person name="Klingl A."/>
            <person name="Woyke T."/>
            <person name="Ryan C.M."/>
            <person name="Banfield J.F."/>
        </authorList>
    </citation>
    <scope>NUCLEOTIDE SEQUENCE [LARGE SCALE GENOMIC DNA]</scope>
    <source>
        <strain evidence="5">CG17_big_fil_post_rev_8_21_14_2_50_48_46</strain>
    </source>
</reference>
<protein>
    <recommendedName>
        <fullName evidence="4">Flagellar assembly factor FliW</fullName>
    </recommendedName>
</protein>
<dbReference type="SUPFAM" id="SSF141457">
    <property type="entry name" value="BH3618-like"/>
    <property type="match status" value="1"/>
</dbReference>
<keyword evidence="1 4" id="KW-0963">Cytoplasm</keyword>
<organism evidence="5 6">
    <name type="scientific">bacterium (Candidatus Blackallbacteria) CG17_big_fil_post_rev_8_21_14_2_50_48_46</name>
    <dbReference type="NCBI Taxonomy" id="2014261"/>
    <lineage>
        <taxon>Bacteria</taxon>
        <taxon>Candidatus Blackallbacteria</taxon>
    </lineage>
</organism>
<proteinExistence type="inferred from homology"/>
<dbReference type="Gene3D" id="2.30.290.10">
    <property type="entry name" value="BH3618-like"/>
    <property type="match status" value="1"/>
</dbReference>
<evidence type="ECO:0000256" key="2">
    <source>
        <dbReference type="ARBA" id="ARBA00022795"/>
    </source>
</evidence>
<dbReference type="GO" id="GO:0044780">
    <property type="term" value="P:bacterial-type flagellum assembly"/>
    <property type="evidence" value="ECO:0007669"/>
    <property type="project" value="UniProtKB-UniRule"/>
</dbReference>
<dbReference type="InterPro" id="IPR003775">
    <property type="entry name" value="Flagellar_assembly_factor_FliW"/>
</dbReference>
<dbReference type="GO" id="GO:0006417">
    <property type="term" value="P:regulation of translation"/>
    <property type="evidence" value="ECO:0007669"/>
    <property type="project" value="UniProtKB-KW"/>
</dbReference>
<dbReference type="HAMAP" id="MF_01185">
    <property type="entry name" value="FliW"/>
    <property type="match status" value="1"/>
</dbReference>
<keyword evidence="2 4" id="KW-1005">Bacterial flagellum biogenesis</keyword>
<comment type="caution">
    <text evidence="5">The sequence shown here is derived from an EMBL/GenBank/DDBJ whole genome shotgun (WGS) entry which is preliminary data.</text>
</comment>
<comment type="function">
    <text evidence="4">Acts as an anti-CsrA protein, binds CsrA and prevents it from repressing translation of its target genes, one of which is flagellin. Binds to flagellin and participates in the assembly of the flagellum.</text>
</comment>
<dbReference type="PANTHER" id="PTHR39190:SF1">
    <property type="entry name" value="FLAGELLAR ASSEMBLY FACTOR FLIW"/>
    <property type="match status" value="1"/>
</dbReference>
<gene>
    <name evidence="4" type="primary">fliW</name>
    <name evidence="5" type="ORF">COW36_11790</name>
</gene>
<dbReference type="AlphaFoldDB" id="A0A2M7G3K9"/>
<keyword evidence="3 4" id="KW-0810">Translation regulation</keyword>
<dbReference type="GO" id="GO:0005737">
    <property type="term" value="C:cytoplasm"/>
    <property type="evidence" value="ECO:0007669"/>
    <property type="project" value="UniProtKB-SubCell"/>
</dbReference>
<dbReference type="InterPro" id="IPR024046">
    <property type="entry name" value="Flagellar_assmbl_FliW_dom_sf"/>
</dbReference>
<evidence type="ECO:0000313" key="6">
    <source>
        <dbReference type="Proteomes" id="UP000231019"/>
    </source>
</evidence>
<name>A0A2M7G3K9_9BACT</name>
<sequence length="154" mass="17430">MTTSIEATSQGIENQQRELEFASQGLLGFENLKRYSLSAYDPQTPFYWLRSIEDPELAFIVMEPRFLVEDYGFDLPDEIATELEIQTSESAFVLVLLTIPEDITRISANLAAPLIFNRQSNRGRQVVLEAAQYPLRLPIFPEVPSEIASESENA</sequence>
<evidence type="ECO:0000313" key="5">
    <source>
        <dbReference type="EMBL" id="PIW16445.1"/>
    </source>
</evidence>
<keyword evidence="4" id="KW-0143">Chaperone</keyword>
<keyword evidence="5" id="KW-0282">Flagellum</keyword>